<evidence type="ECO:0000313" key="7">
    <source>
        <dbReference type="Proteomes" id="UP000663828"/>
    </source>
</evidence>
<organism evidence="6 7">
    <name type="scientific">Adineta ricciae</name>
    <name type="common">Rotifer</name>
    <dbReference type="NCBI Taxonomy" id="249248"/>
    <lineage>
        <taxon>Eukaryota</taxon>
        <taxon>Metazoa</taxon>
        <taxon>Spiralia</taxon>
        <taxon>Gnathifera</taxon>
        <taxon>Rotifera</taxon>
        <taxon>Eurotatoria</taxon>
        <taxon>Bdelloidea</taxon>
        <taxon>Adinetida</taxon>
        <taxon>Adinetidae</taxon>
        <taxon>Adineta</taxon>
    </lineage>
</organism>
<dbReference type="SMART" id="SM00054">
    <property type="entry name" value="EFh"/>
    <property type="match status" value="2"/>
</dbReference>
<keyword evidence="2" id="KW-0677">Repeat</keyword>
<dbReference type="PROSITE" id="PS00018">
    <property type="entry name" value="EF_HAND_1"/>
    <property type="match status" value="2"/>
</dbReference>
<evidence type="ECO:0000256" key="1">
    <source>
        <dbReference type="ARBA" id="ARBA00022723"/>
    </source>
</evidence>
<evidence type="ECO:0000313" key="6">
    <source>
        <dbReference type="EMBL" id="CAF1063109.1"/>
    </source>
</evidence>
<dbReference type="Proteomes" id="UP000663828">
    <property type="component" value="Unassembled WGS sequence"/>
</dbReference>
<dbReference type="EMBL" id="CAJNOR010001043">
    <property type="protein sequence ID" value="CAF1063109.1"/>
    <property type="molecule type" value="Genomic_DNA"/>
</dbReference>
<evidence type="ECO:0000256" key="2">
    <source>
        <dbReference type="ARBA" id="ARBA00022737"/>
    </source>
</evidence>
<proteinExistence type="predicted"/>
<dbReference type="InterPro" id="IPR018247">
    <property type="entry name" value="EF_Hand_1_Ca_BS"/>
</dbReference>
<dbReference type="Pfam" id="PF13499">
    <property type="entry name" value="EF-hand_7"/>
    <property type="match status" value="1"/>
</dbReference>
<dbReference type="SUPFAM" id="SSF47473">
    <property type="entry name" value="EF-hand"/>
    <property type="match status" value="1"/>
</dbReference>
<dbReference type="AlphaFoldDB" id="A0A814LGR0"/>
<evidence type="ECO:0000313" key="5">
    <source>
        <dbReference type="EMBL" id="CAF0856370.1"/>
    </source>
</evidence>
<name>A0A814LGR0_ADIRI</name>
<sequence>MDTDLAEKLHRQICLIESSESSLKESILTNDKHQRSVGYELSHKQMQSLKKTFEKYDTDKDKSVNFDELKFMLEKLGLPQTHLHLKQMIKQVDEDHDGKISFREFLVLFRKALAHNMEFDQEKSALLYRFYAMLLEIDVAKEGVIMAKNFFEAKIAAIKDSEKFYREILEEQNHRRRLEEEKTRRKLEFRNRLALFQST</sequence>
<accession>A0A814LGR0</accession>
<dbReference type="PANTHER" id="PTHR13025">
    <property type="entry name" value="EF-HAND DOMAIN-CONTAINING PROTEIN D"/>
    <property type="match status" value="1"/>
</dbReference>
<dbReference type="EMBL" id="CAJNOJ010000023">
    <property type="protein sequence ID" value="CAF0856370.1"/>
    <property type="molecule type" value="Genomic_DNA"/>
</dbReference>
<protein>
    <recommendedName>
        <fullName evidence="4">EF-hand domain-containing protein</fullName>
    </recommendedName>
</protein>
<dbReference type="InterPro" id="IPR011992">
    <property type="entry name" value="EF-hand-dom_pair"/>
</dbReference>
<dbReference type="Gene3D" id="1.10.238.10">
    <property type="entry name" value="EF-hand"/>
    <property type="match status" value="1"/>
</dbReference>
<dbReference type="InterPro" id="IPR002048">
    <property type="entry name" value="EF_hand_dom"/>
</dbReference>
<dbReference type="PROSITE" id="PS50222">
    <property type="entry name" value="EF_HAND_2"/>
    <property type="match status" value="2"/>
</dbReference>
<evidence type="ECO:0000256" key="3">
    <source>
        <dbReference type="ARBA" id="ARBA00022837"/>
    </source>
</evidence>
<dbReference type="PANTHER" id="PTHR13025:SF6">
    <property type="entry name" value="EF-HAND DOMAIN-CONTAINING PROTEIN-RELATED"/>
    <property type="match status" value="1"/>
</dbReference>
<comment type="caution">
    <text evidence="6">The sequence shown here is derived from an EMBL/GenBank/DDBJ whole genome shotgun (WGS) entry which is preliminary data.</text>
</comment>
<dbReference type="Proteomes" id="UP000663852">
    <property type="component" value="Unassembled WGS sequence"/>
</dbReference>
<dbReference type="GO" id="GO:0005509">
    <property type="term" value="F:calcium ion binding"/>
    <property type="evidence" value="ECO:0007669"/>
    <property type="project" value="InterPro"/>
</dbReference>
<feature type="domain" description="EF-hand" evidence="4">
    <location>
        <begin position="80"/>
        <end position="115"/>
    </location>
</feature>
<dbReference type="InterPro" id="IPR040365">
    <property type="entry name" value="EFHD1/2"/>
</dbReference>
<keyword evidence="7" id="KW-1185">Reference proteome</keyword>
<evidence type="ECO:0000259" key="4">
    <source>
        <dbReference type="PROSITE" id="PS50222"/>
    </source>
</evidence>
<dbReference type="CDD" id="cd00051">
    <property type="entry name" value="EFh"/>
    <property type="match status" value="1"/>
</dbReference>
<feature type="domain" description="EF-hand" evidence="4">
    <location>
        <begin position="44"/>
        <end position="79"/>
    </location>
</feature>
<keyword evidence="1" id="KW-0479">Metal-binding</keyword>
<gene>
    <name evidence="5" type="ORF">EDS130_LOCUS7578</name>
    <name evidence="6" type="ORF">XAT740_LOCUS16394</name>
</gene>
<keyword evidence="3" id="KW-0106">Calcium</keyword>
<dbReference type="OrthoDB" id="6572480at2759"/>
<reference evidence="6" key="1">
    <citation type="submission" date="2021-02" db="EMBL/GenBank/DDBJ databases">
        <authorList>
            <person name="Nowell W R."/>
        </authorList>
    </citation>
    <scope>NUCLEOTIDE SEQUENCE</scope>
</reference>